<dbReference type="PATRIC" id="fig|520767.4.peg.1923"/>
<dbReference type="SMART" id="SM00278">
    <property type="entry name" value="HhH1"/>
    <property type="match status" value="2"/>
</dbReference>
<name>A0A162M9V0_9FIRM</name>
<dbReference type="Gene3D" id="3.10.560.10">
    <property type="entry name" value="Outer membrane lipoprotein wza domain like"/>
    <property type="match status" value="1"/>
</dbReference>
<dbReference type="SUPFAM" id="SSF47781">
    <property type="entry name" value="RuvA domain 2-like"/>
    <property type="match status" value="1"/>
</dbReference>
<dbReference type="STRING" id="520767.ATZ99_18030"/>
<dbReference type="InterPro" id="IPR003583">
    <property type="entry name" value="Hlx-hairpin-Hlx_DNA-bd_motif"/>
</dbReference>
<dbReference type="PANTHER" id="PTHR21180">
    <property type="entry name" value="ENDONUCLEASE/EXONUCLEASE/PHOSPHATASE FAMILY DOMAIN-CONTAINING PROTEIN 1"/>
    <property type="match status" value="1"/>
</dbReference>
<sequence>MMGEKFNLSKREKILVLIILVLVFLLVFFFKNMAGQEEVAFKLEGAENLKDPEIMEKEIFVYITGAVKNPGVYKLRDGDRVKDLVEIAGGLDENADLLSVNLAKKLTDEEKIHIPRVDESGSEKSVKDGRININTADETELDKLPGIGPSLAKRIIDYRNTHGPFKKIDEIKNVAGIGDKKFQDIKDLIKTE</sequence>
<dbReference type="GO" id="GO:0015627">
    <property type="term" value="C:type II protein secretion system complex"/>
    <property type="evidence" value="ECO:0007669"/>
    <property type="project" value="TreeGrafter"/>
</dbReference>
<keyword evidence="1" id="KW-1133">Transmembrane helix</keyword>
<dbReference type="GO" id="GO:0015628">
    <property type="term" value="P:protein secretion by the type II secretion system"/>
    <property type="evidence" value="ECO:0007669"/>
    <property type="project" value="TreeGrafter"/>
</dbReference>
<feature type="domain" description="Helix-hairpin-helix DNA-binding motif class 1" evidence="2">
    <location>
        <begin position="169"/>
        <end position="188"/>
    </location>
</feature>
<gene>
    <name evidence="3" type="primary">comEA</name>
    <name evidence="3" type="ORF">ATZ99_18030</name>
</gene>
<dbReference type="Proteomes" id="UP000075737">
    <property type="component" value="Unassembled WGS sequence"/>
</dbReference>
<evidence type="ECO:0000313" key="4">
    <source>
        <dbReference type="Proteomes" id="UP000075737"/>
    </source>
</evidence>
<dbReference type="RefSeq" id="WP_068748918.1">
    <property type="nucleotide sequence ID" value="NZ_LOHZ01000040.1"/>
</dbReference>
<keyword evidence="1" id="KW-0812">Transmembrane</keyword>
<dbReference type="InterPro" id="IPR010994">
    <property type="entry name" value="RuvA_2-like"/>
</dbReference>
<dbReference type="GO" id="GO:0006281">
    <property type="term" value="P:DNA repair"/>
    <property type="evidence" value="ECO:0007669"/>
    <property type="project" value="InterPro"/>
</dbReference>
<dbReference type="EMBL" id="LOHZ01000040">
    <property type="protein sequence ID" value="KYO64745.1"/>
    <property type="molecule type" value="Genomic_DNA"/>
</dbReference>
<dbReference type="Gene3D" id="1.10.150.310">
    <property type="entry name" value="Tex RuvX-like domain-like"/>
    <property type="match status" value="1"/>
</dbReference>
<dbReference type="Pfam" id="PF12836">
    <property type="entry name" value="HHH_3"/>
    <property type="match status" value="1"/>
</dbReference>
<dbReference type="GO" id="GO:0003677">
    <property type="term" value="F:DNA binding"/>
    <property type="evidence" value="ECO:0007669"/>
    <property type="project" value="InterPro"/>
</dbReference>
<accession>A0A162M9V0</accession>
<dbReference type="SUPFAM" id="SSF142984">
    <property type="entry name" value="Nqo1 middle domain-like"/>
    <property type="match status" value="1"/>
</dbReference>
<dbReference type="InterPro" id="IPR051675">
    <property type="entry name" value="Endo/Exo/Phosphatase_dom_1"/>
</dbReference>
<dbReference type="PANTHER" id="PTHR21180:SF32">
    <property type="entry name" value="ENDONUCLEASE_EXONUCLEASE_PHOSPHATASE FAMILY DOMAIN-CONTAINING PROTEIN 1"/>
    <property type="match status" value="1"/>
</dbReference>
<keyword evidence="1" id="KW-0472">Membrane</keyword>
<dbReference type="Pfam" id="PF10531">
    <property type="entry name" value="SLBB"/>
    <property type="match status" value="1"/>
</dbReference>
<dbReference type="InterPro" id="IPR019554">
    <property type="entry name" value="Soluble_ligand-bd"/>
</dbReference>
<dbReference type="NCBIfam" id="TIGR00426">
    <property type="entry name" value="competence protein ComEA helix-hairpin-helix repeat region"/>
    <property type="match status" value="1"/>
</dbReference>
<evidence type="ECO:0000256" key="1">
    <source>
        <dbReference type="SAM" id="Phobius"/>
    </source>
</evidence>
<proteinExistence type="predicted"/>
<dbReference type="AlphaFoldDB" id="A0A162M9V0"/>
<feature type="domain" description="Helix-hairpin-helix DNA-binding motif class 1" evidence="2">
    <location>
        <begin position="139"/>
        <end position="158"/>
    </location>
</feature>
<dbReference type="InterPro" id="IPR004509">
    <property type="entry name" value="Competence_ComEA_HhH"/>
</dbReference>
<feature type="transmembrane region" description="Helical" evidence="1">
    <location>
        <begin position="12"/>
        <end position="30"/>
    </location>
</feature>
<organism evidence="3 4">
    <name type="scientific">Thermovenabulum gondwanense</name>
    <dbReference type="NCBI Taxonomy" id="520767"/>
    <lineage>
        <taxon>Bacteria</taxon>
        <taxon>Bacillati</taxon>
        <taxon>Bacillota</taxon>
        <taxon>Clostridia</taxon>
        <taxon>Thermosediminibacterales</taxon>
        <taxon>Thermosediminibacteraceae</taxon>
        <taxon>Thermovenabulum</taxon>
    </lineage>
</organism>
<evidence type="ECO:0000313" key="3">
    <source>
        <dbReference type="EMBL" id="KYO64745.1"/>
    </source>
</evidence>
<protein>
    <submittedName>
        <fullName evidence="3">ComE operon protein 1</fullName>
    </submittedName>
</protein>
<reference evidence="3 4" key="1">
    <citation type="submission" date="2015-12" db="EMBL/GenBank/DDBJ databases">
        <title>Draft genome of Thermovenabulum gondwanense isolated from a red thermophilic microbial mat colonisisng an outflow channel of a bore well.</title>
        <authorList>
            <person name="Patel B.K."/>
        </authorList>
    </citation>
    <scope>NUCLEOTIDE SEQUENCE [LARGE SCALE GENOMIC DNA]</scope>
    <source>
        <strain evidence="3 4">R270</strain>
    </source>
</reference>
<evidence type="ECO:0000259" key="2">
    <source>
        <dbReference type="SMART" id="SM00278"/>
    </source>
</evidence>
<comment type="caution">
    <text evidence="3">The sequence shown here is derived from an EMBL/GenBank/DDBJ whole genome shotgun (WGS) entry which is preliminary data.</text>
</comment>
<keyword evidence="4" id="KW-1185">Reference proteome</keyword>